<dbReference type="InterPro" id="IPR006595">
    <property type="entry name" value="CTLH_C"/>
</dbReference>
<feature type="compositionally biased region" description="Low complexity" evidence="4">
    <location>
        <begin position="344"/>
        <end position="363"/>
    </location>
</feature>
<feature type="region of interest" description="Disordered" evidence="4">
    <location>
        <begin position="112"/>
        <end position="259"/>
    </location>
</feature>
<dbReference type="Pfam" id="PF23627">
    <property type="entry name" value="LisH_WDR26"/>
    <property type="match status" value="1"/>
</dbReference>
<dbReference type="EMBL" id="KZ819673">
    <property type="protein sequence ID" value="PWN25950.1"/>
    <property type="molecule type" value="Genomic_DNA"/>
</dbReference>
<dbReference type="InterPro" id="IPR001680">
    <property type="entry name" value="WD40_rpt"/>
</dbReference>
<keyword evidence="7" id="KW-1185">Reference proteome</keyword>
<sequence>MDTTPRSTFALSLLPRPSSSPLPLSSSSSSSSTSFAAASSSSEAHADAGSALDPPLPPPPTALSAPSSHPPTHLFDQHPETTTGNVVDPSINTNTGSTSALQLLNISGTQLDDTLRSSSTPAPPQAITTSDSEDRIQSSRPPKRVRLSLEEDSSPSSPSSSLSVDPQSAISPDSQPSHSRMSRAYRGSSASSSHHTNGGGSSISNGHGNGASSMDIEAGPSSNGHSHHRHGSTRFSNGKDTNGSTSASLPPPETADYAGFRPLYEGSRVDRRELVRLTVQSLREMGYESSAKSLEAEAGVILEHPSITAFRSAVLDGDWRNAERLLIDGLTYAAARKAPGSKDSVVAGSHTASTSASSNGASSYSTAADLDIVLRDPGSQSLDSIRFLLQQQRYLELVEGGHTKKALSVLRDRLTPLSHGSDRLHLLSSLVMSSSPEELKSRAQWAGTGELSRRKLLEDIEFAVSPNVMLPSRRLPHLLEQAQMHQKQLDPFFNLPSSSHISLYTDHRSDRTIFPSTTTHILRGHEDQVWVMAFSHDGRWLATGGKDKVVIVWSITSERCEMVTKLGPHSHEVSTVAWSPDDATLLVASDTDVYQWQWRTSEQSVIRRAHKYTIYAAEWHPSGDSFVTAGMDGDITWWSLGKQRIAECRTWPSRVLALRFTPDGRYLVGVSWRSAPLKQGGQSASISSSTTTGGNGGLARLSAGHRGSASTNRSSQNSWSPSESPSPVHIFRTSTDSGAASGSQSSQPGVIGVGGGSRTFNEDQRGALHFWGVPSTLSAAGSSEPAKLTDLGTIYTEQEMVSLYPSIDSQHILVNRRPNELQLWDIHEQQLVRTFQAGHRMEQDMIRCCFGGNEDNFVATGSEDGAVYVYHRGTGKMLGRLVGHDEREGQRSVNAVAWHPRLCSLLASCGDDGTIRIWQPEAVAAAVSSAGGDVDYSGGRDRANTSFNAASTGPMPFPWSMSPMRPSSPEDPEAAAAAAGEGPHATSLVARMHAQRASRMAAGGASSSSGAGSGGLVGDDAEMAENDEGEDEDEEDEDDDEEDEDEELEEEEEDEDDEEDDVEEDIEEDVEVPGIL</sequence>
<evidence type="ECO:0000256" key="2">
    <source>
        <dbReference type="ARBA" id="ARBA00022737"/>
    </source>
</evidence>
<dbReference type="RefSeq" id="XP_025360562.1">
    <property type="nucleotide sequence ID" value="XM_025509667.1"/>
</dbReference>
<dbReference type="PROSITE" id="PS50082">
    <property type="entry name" value="WD_REPEATS_2"/>
    <property type="match status" value="3"/>
</dbReference>
<dbReference type="InterPro" id="IPR051350">
    <property type="entry name" value="WD_repeat-ST_regulator"/>
</dbReference>
<evidence type="ECO:0000256" key="3">
    <source>
        <dbReference type="PROSITE-ProRule" id="PRU00221"/>
    </source>
</evidence>
<feature type="compositionally biased region" description="Acidic residues" evidence="4">
    <location>
        <begin position="1019"/>
        <end position="1076"/>
    </location>
</feature>
<feature type="domain" description="CTLH" evidence="5">
    <location>
        <begin position="385"/>
        <end position="405"/>
    </location>
</feature>
<feature type="compositionally biased region" description="Low complexity" evidence="4">
    <location>
        <begin position="708"/>
        <end position="727"/>
    </location>
</feature>
<feature type="repeat" description="WD" evidence="3">
    <location>
        <begin position="522"/>
        <end position="563"/>
    </location>
</feature>
<dbReference type="Proteomes" id="UP000245884">
    <property type="component" value="Unassembled WGS sequence"/>
</dbReference>
<dbReference type="OrthoDB" id="972532at2759"/>
<feature type="region of interest" description="Disordered" evidence="4">
    <location>
        <begin position="678"/>
        <end position="758"/>
    </location>
</feature>
<feature type="compositionally biased region" description="Low complexity" evidence="4">
    <location>
        <begin position="680"/>
        <end position="692"/>
    </location>
</feature>
<keyword evidence="2" id="KW-0677">Repeat</keyword>
<feature type="region of interest" description="Disordered" evidence="4">
    <location>
        <begin position="943"/>
        <end position="1076"/>
    </location>
</feature>
<dbReference type="SMART" id="SM00320">
    <property type="entry name" value="WD40"/>
    <property type="match status" value="5"/>
</dbReference>
<name>A0A316UL34_9BASI</name>
<feature type="compositionally biased region" description="Polar residues" evidence="4">
    <location>
        <begin position="233"/>
        <end position="248"/>
    </location>
</feature>
<evidence type="ECO:0000259" key="5">
    <source>
        <dbReference type="PROSITE" id="PS50897"/>
    </source>
</evidence>
<dbReference type="Gene3D" id="2.130.10.10">
    <property type="entry name" value="YVTN repeat-like/Quinoprotein amine dehydrogenase"/>
    <property type="match status" value="2"/>
</dbReference>
<dbReference type="PANTHER" id="PTHR22838">
    <property type="entry name" value="WD REPEAT PROTEIN 26-RELATED"/>
    <property type="match status" value="1"/>
</dbReference>
<dbReference type="PROSITE" id="PS50896">
    <property type="entry name" value="LISH"/>
    <property type="match status" value="1"/>
</dbReference>
<gene>
    <name evidence="6" type="ORF">BDZ90DRAFT_54662</name>
</gene>
<protein>
    <submittedName>
        <fullName evidence="6">WD40 repeat-like protein</fullName>
    </submittedName>
</protein>
<dbReference type="STRING" id="1569628.A0A316UL34"/>
<dbReference type="PROSITE" id="PS50294">
    <property type="entry name" value="WD_REPEATS_REGION"/>
    <property type="match status" value="2"/>
</dbReference>
<feature type="compositionally biased region" description="Low complexity" evidence="4">
    <location>
        <begin position="62"/>
        <end position="74"/>
    </location>
</feature>
<dbReference type="InterPro" id="IPR015943">
    <property type="entry name" value="WD40/YVTN_repeat-like_dom_sf"/>
</dbReference>
<feature type="compositionally biased region" description="Polar residues" evidence="4">
    <location>
        <begin position="169"/>
        <end position="178"/>
    </location>
</feature>
<feature type="compositionally biased region" description="Low complexity" evidence="4">
    <location>
        <begin position="958"/>
        <end position="967"/>
    </location>
</feature>
<organism evidence="6 7">
    <name type="scientific">Jaminaea rosea</name>
    <dbReference type="NCBI Taxonomy" id="1569628"/>
    <lineage>
        <taxon>Eukaryota</taxon>
        <taxon>Fungi</taxon>
        <taxon>Dikarya</taxon>
        <taxon>Basidiomycota</taxon>
        <taxon>Ustilaginomycotina</taxon>
        <taxon>Exobasidiomycetes</taxon>
        <taxon>Microstromatales</taxon>
        <taxon>Microstromatales incertae sedis</taxon>
        <taxon>Jaminaea</taxon>
    </lineage>
</organism>
<feature type="compositionally biased region" description="Polar residues" evidence="4">
    <location>
        <begin position="112"/>
        <end position="130"/>
    </location>
</feature>
<reference evidence="6 7" key="1">
    <citation type="journal article" date="2018" name="Mol. Biol. Evol.">
        <title>Broad Genomic Sampling Reveals a Smut Pathogenic Ancestry of the Fungal Clade Ustilaginomycotina.</title>
        <authorList>
            <person name="Kijpornyongpan T."/>
            <person name="Mondo S.J."/>
            <person name="Barry K."/>
            <person name="Sandor L."/>
            <person name="Lee J."/>
            <person name="Lipzen A."/>
            <person name="Pangilinan J."/>
            <person name="LaButti K."/>
            <person name="Hainaut M."/>
            <person name="Henrissat B."/>
            <person name="Grigoriev I.V."/>
            <person name="Spatafora J.W."/>
            <person name="Aime M.C."/>
        </authorList>
    </citation>
    <scope>NUCLEOTIDE SEQUENCE [LARGE SCALE GENOMIC DNA]</scope>
    <source>
        <strain evidence="6 7">MCA 5214</strain>
    </source>
</reference>
<evidence type="ECO:0000256" key="1">
    <source>
        <dbReference type="ARBA" id="ARBA00022574"/>
    </source>
</evidence>
<dbReference type="SUPFAM" id="SSF50978">
    <property type="entry name" value="WD40 repeat-like"/>
    <property type="match status" value="1"/>
</dbReference>
<evidence type="ECO:0000256" key="4">
    <source>
        <dbReference type="SAM" id="MobiDB-lite"/>
    </source>
</evidence>
<dbReference type="SMART" id="SM00668">
    <property type="entry name" value="CTLH"/>
    <property type="match status" value="1"/>
</dbReference>
<dbReference type="GO" id="GO:0043161">
    <property type="term" value="P:proteasome-mediated ubiquitin-dependent protein catabolic process"/>
    <property type="evidence" value="ECO:0007669"/>
    <property type="project" value="TreeGrafter"/>
</dbReference>
<keyword evidence="1 3" id="KW-0853">WD repeat</keyword>
<dbReference type="GO" id="GO:0034657">
    <property type="term" value="C:GID complex"/>
    <property type="evidence" value="ECO:0007669"/>
    <property type="project" value="TreeGrafter"/>
</dbReference>
<dbReference type="InterPro" id="IPR006594">
    <property type="entry name" value="LisH"/>
</dbReference>
<evidence type="ECO:0000313" key="6">
    <source>
        <dbReference type="EMBL" id="PWN25950.1"/>
    </source>
</evidence>
<feature type="compositionally biased region" description="Low complexity" evidence="4">
    <location>
        <begin position="737"/>
        <end position="747"/>
    </location>
</feature>
<feature type="repeat" description="WD" evidence="3">
    <location>
        <begin position="886"/>
        <end position="919"/>
    </location>
</feature>
<feature type="compositionally biased region" description="Low complexity" evidence="4">
    <location>
        <begin position="10"/>
        <end position="53"/>
    </location>
</feature>
<evidence type="ECO:0000313" key="7">
    <source>
        <dbReference type="Proteomes" id="UP000245884"/>
    </source>
</evidence>
<feature type="repeat" description="WD" evidence="3">
    <location>
        <begin position="607"/>
        <end position="640"/>
    </location>
</feature>
<feature type="region of interest" description="Disordered" evidence="4">
    <location>
        <begin position="341"/>
        <end position="363"/>
    </location>
</feature>
<feature type="compositionally biased region" description="Low complexity" evidence="4">
    <location>
        <begin position="995"/>
        <end position="1010"/>
    </location>
</feature>
<feature type="compositionally biased region" description="Polar residues" evidence="4">
    <location>
        <begin position="80"/>
        <end position="99"/>
    </location>
</feature>
<dbReference type="InterPro" id="IPR036322">
    <property type="entry name" value="WD40_repeat_dom_sf"/>
</dbReference>
<feature type="region of interest" description="Disordered" evidence="4">
    <location>
        <begin position="1"/>
        <end position="99"/>
    </location>
</feature>
<dbReference type="PANTHER" id="PTHR22838:SF0">
    <property type="entry name" value="WD REPEAT-CONTAINING PROTEIN 26"/>
    <property type="match status" value="1"/>
</dbReference>
<dbReference type="PROSITE" id="PS50897">
    <property type="entry name" value="CTLH"/>
    <property type="match status" value="1"/>
</dbReference>
<proteinExistence type="predicted"/>
<feature type="compositionally biased region" description="Low complexity" evidence="4">
    <location>
        <begin position="182"/>
        <end position="224"/>
    </location>
</feature>
<accession>A0A316UL34</accession>
<feature type="compositionally biased region" description="Low complexity" evidence="4">
    <location>
        <begin position="154"/>
        <end position="168"/>
    </location>
</feature>
<dbReference type="GeneID" id="37031490"/>
<dbReference type="AlphaFoldDB" id="A0A316UL34"/>
<dbReference type="Pfam" id="PF00400">
    <property type="entry name" value="WD40"/>
    <property type="match status" value="5"/>
</dbReference>